<feature type="signal peptide" evidence="1">
    <location>
        <begin position="1"/>
        <end position="24"/>
    </location>
</feature>
<gene>
    <name evidence="2" type="ORF">A3770_15p75670</name>
</gene>
<name>A0A5B8MWV1_9CHLO</name>
<evidence type="ECO:0000313" key="3">
    <source>
        <dbReference type="Proteomes" id="UP000316726"/>
    </source>
</evidence>
<evidence type="ECO:0000313" key="2">
    <source>
        <dbReference type="EMBL" id="QDZ25049.1"/>
    </source>
</evidence>
<evidence type="ECO:0000256" key="1">
    <source>
        <dbReference type="SAM" id="SignalP"/>
    </source>
</evidence>
<dbReference type="AlphaFoldDB" id="A0A5B8MWV1"/>
<organism evidence="2 3">
    <name type="scientific">Chloropicon primus</name>
    <dbReference type="NCBI Taxonomy" id="1764295"/>
    <lineage>
        <taxon>Eukaryota</taxon>
        <taxon>Viridiplantae</taxon>
        <taxon>Chlorophyta</taxon>
        <taxon>Chloropicophyceae</taxon>
        <taxon>Chloropicales</taxon>
        <taxon>Chloropicaceae</taxon>
        <taxon>Chloropicon</taxon>
    </lineage>
</organism>
<keyword evidence="3" id="KW-1185">Reference proteome</keyword>
<keyword evidence="1" id="KW-0732">Signal</keyword>
<accession>A0A5B8MWV1</accession>
<reference evidence="2 3" key="1">
    <citation type="submission" date="2018-07" db="EMBL/GenBank/DDBJ databases">
        <title>The complete nuclear genome of the prasinophyte Chloropicon primus (CCMP1205).</title>
        <authorList>
            <person name="Pombert J.-F."/>
            <person name="Otis C."/>
            <person name="Turmel M."/>
            <person name="Lemieux C."/>
        </authorList>
    </citation>
    <scope>NUCLEOTIDE SEQUENCE [LARGE SCALE GENOMIC DNA]</scope>
    <source>
        <strain evidence="2 3">CCMP1205</strain>
    </source>
</reference>
<sequence>MMMRKRVALCLLVAALGVATGAVAQDIPDSCKSLDPSTLDTSDPSAFATLLPCTGWDQTCQSNVLAAGASCMQEIQAISKWANSSSVQSDLASETGLSANSTDADVKNTTASVTPDQVKADLDARIPDLKTALGGCCGGGITPTCCAAMTPVISGKCLCQQKPVELLKGVLGQDPSEFIGVAAEVLGKLGCNALDGAQVYPQCEA</sequence>
<proteinExistence type="predicted"/>
<evidence type="ECO:0008006" key="4">
    <source>
        <dbReference type="Google" id="ProtNLM"/>
    </source>
</evidence>
<feature type="chain" id="PRO_5022671344" description="Bifunctional inhibitor/plant lipid transfer protein/seed storage helical domain-containing protein" evidence="1">
    <location>
        <begin position="25"/>
        <end position="205"/>
    </location>
</feature>
<dbReference type="EMBL" id="CP031048">
    <property type="protein sequence ID" value="QDZ25049.1"/>
    <property type="molecule type" value="Genomic_DNA"/>
</dbReference>
<protein>
    <recommendedName>
        <fullName evidence="4">Bifunctional inhibitor/plant lipid transfer protein/seed storage helical domain-containing protein</fullName>
    </recommendedName>
</protein>
<dbReference type="Proteomes" id="UP000316726">
    <property type="component" value="Chromosome 15"/>
</dbReference>